<dbReference type="PROSITE" id="PS51832">
    <property type="entry name" value="HD_GYP"/>
    <property type="match status" value="1"/>
</dbReference>
<protein>
    <submittedName>
        <fullName evidence="2">Phosphodiesterase</fullName>
    </submittedName>
</protein>
<accession>A0A133XDG3</accession>
<evidence type="ECO:0000313" key="3">
    <source>
        <dbReference type="Proteomes" id="UP000070186"/>
    </source>
</evidence>
<dbReference type="InterPro" id="IPR021812">
    <property type="entry name" value="DUF3391"/>
</dbReference>
<proteinExistence type="predicted"/>
<dbReference type="InterPro" id="IPR003607">
    <property type="entry name" value="HD/PDEase_dom"/>
</dbReference>
<dbReference type="AlphaFoldDB" id="A0A133XDG3"/>
<sequence length="408" mass="45227">MIKKIPVNLLEPGMYVSDFNAGWLHHPFTFNSLMISSEDDVARVLAAGIRELFIDTERGRDVGDGAPTAQEAAAETGQQIEQMAMTARPLTPEPRVSLAEEMNRARLAFGEAVKIIRNLMEDARLGRQVEVVTAKPSIEKIVASVMRNSSAMMTMRRLKSLDDYTFLHSVGVCTMLASFAKVVDMEINSIHDIVLGGLIHDIGKMRVAQAVLNKPARLNEEELRHIKSHVVLGSDLMHQLPGIPVLAMQPLELHHERYDGSGYPKGLKGDEIPSVGRMAAIVDVYDAITSNRVYRKGISPALAVQKLFEWSQHHFDPEMTKVFLKSVGIYPIGTLVRLESGRLGVVVEQSETHLLTPVVRVMYDGRRQHYIAPEDVDLSRPVGSGGGDRIVSFESAEKMGIDISRFLQ</sequence>
<dbReference type="STRING" id="281362.AT959_19300"/>
<reference evidence="2 3" key="1">
    <citation type="submission" date="2015-12" db="EMBL/GenBank/DDBJ databases">
        <title>Nitrous oxide reduction kinetics distinguish bacteria harboring typical versus atypical NosZ.</title>
        <authorList>
            <person name="Yoon S."/>
            <person name="Nissen S."/>
            <person name="Park D."/>
            <person name="Sanford R.A."/>
            <person name="Loeffler F.E."/>
        </authorList>
    </citation>
    <scope>NUCLEOTIDE SEQUENCE [LARGE SCALE GENOMIC DNA]</scope>
    <source>
        <strain evidence="2 3">ATCC BAA-841</strain>
    </source>
</reference>
<dbReference type="Pfam" id="PF11871">
    <property type="entry name" value="DUF3391"/>
    <property type="match status" value="1"/>
</dbReference>
<evidence type="ECO:0000313" key="2">
    <source>
        <dbReference type="EMBL" id="KXB28973.1"/>
    </source>
</evidence>
<dbReference type="Proteomes" id="UP000070186">
    <property type="component" value="Unassembled WGS sequence"/>
</dbReference>
<evidence type="ECO:0000259" key="1">
    <source>
        <dbReference type="PROSITE" id="PS51832"/>
    </source>
</evidence>
<dbReference type="SUPFAM" id="SSF109604">
    <property type="entry name" value="HD-domain/PDEase-like"/>
    <property type="match status" value="1"/>
</dbReference>
<keyword evidence="3" id="KW-1185">Reference proteome</keyword>
<dbReference type="EMBL" id="LODL01000040">
    <property type="protein sequence ID" value="KXB28973.1"/>
    <property type="molecule type" value="Genomic_DNA"/>
</dbReference>
<dbReference type="GO" id="GO:0008081">
    <property type="term" value="F:phosphoric diester hydrolase activity"/>
    <property type="evidence" value="ECO:0007669"/>
    <property type="project" value="UniProtKB-ARBA"/>
</dbReference>
<comment type="caution">
    <text evidence="2">The sequence shown here is derived from an EMBL/GenBank/DDBJ whole genome shotgun (WGS) entry which is preliminary data.</text>
</comment>
<feature type="domain" description="HD-GYP" evidence="1">
    <location>
        <begin position="143"/>
        <end position="339"/>
    </location>
</feature>
<name>A0A133XDG3_9RHOO</name>
<dbReference type="SMART" id="SM00471">
    <property type="entry name" value="HDc"/>
    <property type="match status" value="1"/>
</dbReference>
<dbReference type="InterPro" id="IPR037522">
    <property type="entry name" value="HD_GYP_dom"/>
</dbReference>
<dbReference type="RefSeq" id="WP_066887036.1">
    <property type="nucleotide sequence ID" value="NZ_LODL01000040.1"/>
</dbReference>
<dbReference type="Gene3D" id="1.10.3210.10">
    <property type="entry name" value="Hypothetical protein af1432"/>
    <property type="match status" value="1"/>
</dbReference>
<dbReference type="PANTHER" id="PTHR43155:SF2">
    <property type="entry name" value="CYCLIC DI-GMP PHOSPHODIESTERASE PA4108"/>
    <property type="match status" value="1"/>
</dbReference>
<dbReference type="CDD" id="cd00077">
    <property type="entry name" value="HDc"/>
    <property type="match status" value="1"/>
</dbReference>
<gene>
    <name evidence="2" type="ORF">AT959_19300</name>
</gene>
<organism evidence="2 3">
    <name type="scientific">Dechloromonas denitrificans</name>
    <dbReference type="NCBI Taxonomy" id="281362"/>
    <lineage>
        <taxon>Bacteria</taxon>
        <taxon>Pseudomonadati</taxon>
        <taxon>Pseudomonadota</taxon>
        <taxon>Betaproteobacteria</taxon>
        <taxon>Rhodocyclales</taxon>
        <taxon>Azonexaceae</taxon>
        <taxon>Dechloromonas</taxon>
    </lineage>
</organism>
<dbReference type="Pfam" id="PF13487">
    <property type="entry name" value="HD_5"/>
    <property type="match status" value="1"/>
</dbReference>
<dbReference type="PANTHER" id="PTHR43155">
    <property type="entry name" value="CYCLIC DI-GMP PHOSPHODIESTERASE PA4108-RELATED"/>
    <property type="match status" value="1"/>
</dbReference>